<dbReference type="InterPro" id="IPR009000">
    <property type="entry name" value="Transl_B-barrel_sf"/>
</dbReference>
<dbReference type="InterPro" id="IPR011033">
    <property type="entry name" value="PRC_barrel-like_sf"/>
</dbReference>
<dbReference type="GO" id="GO:0006364">
    <property type="term" value="P:rRNA processing"/>
    <property type="evidence" value="ECO:0007669"/>
    <property type="project" value="UniProtKB-UniRule"/>
</dbReference>
<dbReference type="InterPro" id="IPR056792">
    <property type="entry name" value="PRC_RimM"/>
</dbReference>
<sequence length="161" mass="18214">MSDVYYVGHITTTHKLMGAVKISTSFPILEDIVGKRVIASKNDNIKILFVKKVEGFNGKRAIISFNEINGIDDAKEIIDADISIRKDLVPEYEEEKSIIGYKVLNFNKSIGQVVDVMENKAQDILVVKGEKEILIPFIDVFVKEIDDEREEIQVELIEGML</sequence>
<dbReference type="Gene3D" id="2.40.30.60">
    <property type="entry name" value="RimM"/>
    <property type="match status" value="1"/>
</dbReference>
<dbReference type="GO" id="GO:0005840">
    <property type="term" value="C:ribosome"/>
    <property type="evidence" value="ECO:0007669"/>
    <property type="project" value="InterPro"/>
</dbReference>
<evidence type="ECO:0000256" key="2">
    <source>
        <dbReference type="ARBA" id="ARBA00022517"/>
    </source>
</evidence>
<dbReference type="PATRIC" id="fig|1069640.6.peg.178"/>
<dbReference type="SUPFAM" id="SSF50447">
    <property type="entry name" value="Translation proteins"/>
    <property type="match status" value="1"/>
</dbReference>
<keyword evidence="9" id="KW-1185">Reference proteome</keyword>
<dbReference type="RefSeq" id="WP_046328260.1">
    <property type="nucleotide sequence ID" value="NZ_CP011280.1"/>
</dbReference>
<dbReference type="Proteomes" id="UP000033103">
    <property type="component" value="Chromosome"/>
</dbReference>
<evidence type="ECO:0000256" key="5">
    <source>
        <dbReference type="HAMAP-Rule" id="MF_00014"/>
    </source>
</evidence>
<dbReference type="AlphaFoldDB" id="A0A0E3UTJ0"/>
<dbReference type="OrthoDB" id="9810331at2"/>
<dbReference type="InterPro" id="IPR011961">
    <property type="entry name" value="RimM"/>
</dbReference>
<feature type="domain" description="RimM N-terminal" evidence="6">
    <location>
        <begin position="7"/>
        <end position="87"/>
    </location>
</feature>
<dbReference type="InterPro" id="IPR036976">
    <property type="entry name" value="RimM_N_sf"/>
</dbReference>
<evidence type="ECO:0000313" key="9">
    <source>
        <dbReference type="Proteomes" id="UP000033103"/>
    </source>
</evidence>
<name>A0A0E3UTJ0_9FUSO</name>
<keyword evidence="3 5" id="KW-0698">rRNA processing</keyword>
<dbReference type="Gene3D" id="2.30.30.240">
    <property type="entry name" value="PRC-barrel domain"/>
    <property type="match status" value="1"/>
</dbReference>
<dbReference type="PANTHER" id="PTHR33692">
    <property type="entry name" value="RIBOSOME MATURATION FACTOR RIMM"/>
    <property type="match status" value="1"/>
</dbReference>
<comment type="subunit">
    <text evidence="5">Binds ribosomal protein uS19.</text>
</comment>
<dbReference type="HOGENOM" id="CLU_077636_3_2_0"/>
<proteinExistence type="inferred from homology"/>
<keyword evidence="1 5" id="KW-0963">Cytoplasm</keyword>
<dbReference type="Pfam" id="PF24986">
    <property type="entry name" value="PRC_RimM"/>
    <property type="match status" value="1"/>
</dbReference>
<dbReference type="InterPro" id="IPR002676">
    <property type="entry name" value="RimM_N"/>
</dbReference>
<dbReference type="KEGG" id="sns:VC03_00945"/>
<dbReference type="Pfam" id="PF01782">
    <property type="entry name" value="RimM"/>
    <property type="match status" value="1"/>
</dbReference>
<evidence type="ECO:0000256" key="4">
    <source>
        <dbReference type="ARBA" id="ARBA00023186"/>
    </source>
</evidence>
<accession>A0A0E3UTJ0</accession>
<dbReference type="GO" id="GO:0005737">
    <property type="term" value="C:cytoplasm"/>
    <property type="evidence" value="ECO:0007669"/>
    <property type="project" value="UniProtKB-SubCell"/>
</dbReference>
<protein>
    <recommendedName>
        <fullName evidence="5">Ribosome maturation factor RimM</fullName>
    </recommendedName>
</protein>
<dbReference type="NCBIfam" id="TIGR02273">
    <property type="entry name" value="16S_RimM"/>
    <property type="match status" value="1"/>
</dbReference>
<dbReference type="SUPFAM" id="SSF50346">
    <property type="entry name" value="PRC-barrel domain"/>
    <property type="match status" value="1"/>
</dbReference>
<evidence type="ECO:0000259" key="7">
    <source>
        <dbReference type="Pfam" id="PF24986"/>
    </source>
</evidence>
<evidence type="ECO:0000313" key="8">
    <source>
        <dbReference type="EMBL" id="AKC95154.1"/>
    </source>
</evidence>
<keyword evidence="2 5" id="KW-0690">Ribosome biogenesis</keyword>
<dbReference type="GO" id="GO:0043022">
    <property type="term" value="F:ribosome binding"/>
    <property type="evidence" value="ECO:0007669"/>
    <property type="project" value="InterPro"/>
</dbReference>
<dbReference type="EMBL" id="CP011280">
    <property type="protein sequence ID" value="AKC95154.1"/>
    <property type="molecule type" value="Genomic_DNA"/>
</dbReference>
<evidence type="ECO:0000259" key="6">
    <source>
        <dbReference type="Pfam" id="PF01782"/>
    </source>
</evidence>
<feature type="domain" description="Ribosome maturation factor RimM PRC barrel" evidence="7">
    <location>
        <begin position="96"/>
        <end position="160"/>
    </location>
</feature>
<dbReference type="HAMAP" id="MF_00014">
    <property type="entry name" value="Ribosome_mat_RimM"/>
    <property type="match status" value="1"/>
</dbReference>
<comment type="function">
    <text evidence="5">An accessory protein needed during the final step in the assembly of 30S ribosomal subunit, possibly for assembly of the head region. Essential for efficient processing of 16S rRNA. May be needed both before and after RbfA during the maturation of 16S rRNA. It has affinity for free ribosomal 30S subunits but not for 70S ribosomes.</text>
</comment>
<dbReference type="STRING" id="187101.VC03_00945"/>
<comment type="subcellular location">
    <subcellularLocation>
        <location evidence="5">Cytoplasm</location>
    </subcellularLocation>
</comment>
<reference evidence="8 9" key="1">
    <citation type="journal article" date="2012" name="BMC Genomics">
        <title>Genomic sequence analysis and characterization of Sneathia amnii sp. nov.</title>
        <authorList>
            <consortium name="Vaginal Microbiome Consortium (additional members)"/>
            <person name="Harwich M.D.Jr."/>
            <person name="Serrano M.G."/>
            <person name="Fettweis J.M."/>
            <person name="Alves J.M."/>
            <person name="Reimers M.A."/>
            <person name="Buck G.A."/>
            <person name="Jefferson K.K."/>
        </authorList>
    </citation>
    <scope>NUCLEOTIDE SEQUENCE [LARGE SCALE GENOMIC DNA]</scope>
    <source>
        <strain evidence="8 9">SN35</strain>
    </source>
</reference>
<comment type="similarity">
    <text evidence="5">Belongs to the RimM family.</text>
</comment>
<keyword evidence="4 5" id="KW-0143">Chaperone</keyword>
<dbReference type="PANTHER" id="PTHR33692:SF1">
    <property type="entry name" value="RIBOSOME MATURATION FACTOR RIMM"/>
    <property type="match status" value="1"/>
</dbReference>
<organism evidence="8 9">
    <name type="scientific">Sneathia vaginalis</name>
    <dbReference type="NCBI Taxonomy" id="187101"/>
    <lineage>
        <taxon>Bacteria</taxon>
        <taxon>Fusobacteriati</taxon>
        <taxon>Fusobacteriota</taxon>
        <taxon>Fusobacteriia</taxon>
        <taxon>Fusobacteriales</taxon>
        <taxon>Leptotrichiaceae</taxon>
        <taxon>Sneathia</taxon>
    </lineage>
</organism>
<dbReference type="GO" id="GO:0042274">
    <property type="term" value="P:ribosomal small subunit biogenesis"/>
    <property type="evidence" value="ECO:0007669"/>
    <property type="project" value="UniProtKB-UniRule"/>
</dbReference>
<evidence type="ECO:0000256" key="3">
    <source>
        <dbReference type="ARBA" id="ARBA00022552"/>
    </source>
</evidence>
<gene>
    <name evidence="5" type="primary">rimM</name>
    <name evidence="8" type="ORF">VC03_00945</name>
</gene>
<evidence type="ECO:0000256" key="1">
    <source>
        <dbReference type="ARBA" id="ARBA00022490"/>
    </source>
</evidence>
<comment type="domain">
    <text evidence="5">The PRC barrel domain binds ribosomal protein uS19.</text>
</comment>